<gene>
    <name evidence="9" type="ORF">RF55_4935</name>
</gene>
<keyword evidence="4" id="KW-0540">Nuclease</keyword>
<evidence type="ECO:0000313" key="10">
    <source>
        <dbReference type="Proteomes" id="UP000036403"/>
    </source>
</evidence>
<keyword evidence="6" id="KW-0378">Hydrolase</keyword>
<dbReference type="InterPro" id="IPR045249">
    <property type="entry name" value="HARBI1-like"/>
</dbReference>
<evidence type="ECO:0000256" key="1">
    <source>
        <dbReference type="ARBA" id="ARBA00001968"/>
    </source>
</evidence>
<dbReference type="GO" id="GO:0046872">
    <property type="term" value="F:metal ion binding"/>
    <property type="evidence" value="ECO:0007669"/>
    <property type="project" value="UniProtKB-KW"/>
</dbReference>
<dbReference type="InterPro" id="IPR027806">
    <property type="entry name" value="HARBI1_dom"/>
</dbReference>
<organism evidence="9 10">
    <name type="scientific">Lasius niger</name>
    <name type="common">Black garden ant</name>
    <dbReference type="NCBI Taxonomy" id="67767"/>
    <lineage>
        <taxon>Eukaryota</taxon>
        <taxon>Metazoa</taxon>
        <taxon>Ecdysozoa</taxon>
        <taxon>Arthropoda</taxon>
        <taxon>Hexapoda</taxon>
        <taxon>Insecta</taxon>
        <taxon>Pterygota</taxon>
        <taxon>Neoptera</taxon>
        <taxon>Endopterygota</taxon>
        <taxon>Hymenoptera</taxon>
        <taxon>Apocrita</taxon>
        <taxon>Aculeata</taxon>
        <taxon>Formicoidea</taxon>
        <taxon>Formicidae</taxon>
        <taxon>Formicinae</taxon>
        <taxon>Lasius</taxon>
        <taxon>Lasius</taxon>
    </lineage>
</organism>
<dbReference type="STRING" id="67767.A0A0J7KWH0"/>
<evidence type="ECO:0000256" key="7">
    <source>
        <dbReference type="ARBA" id="ARBA00023242"/>
    </source>
</evidence>
<dbReference type="AlphaFoldDB" id="A0A0J7KWH0"/>
<protein>
    <submittedName>
        <fullName evidence="9">Nuclease harbi1</fullName>
    </submittedName>
</protein>
<evidence type="ECO:0000256" key="6">
    <source>
        <dbReference type="ARBA" id="ARBA00022801"/>
    </source>
</evidence>
<dbReference type="GO" id="GO:0004518">
    <property type="term" value="F:nuclease activity"/>
    <property type="evidence" value="ECO:0007669"/>
    <property type="project" value="UniProtKB-KW"/>
</dbReference>
<keyword evidence="7" id="KW-0539">Nucleus</keyword>
<evidence type="ECO:0000313" key="9">
    <source>
        <dbReference type="EMBL" id="KMQ94882.1"/>
    </source>
</evidence>
<evidence type="ECO:0000256" key="4">
    <source>
        <dbReference type="ARBA" id="ARBA00022722"/>
    </source>
</evidence>
<dbReference type="PANTHER" id="PTHR22930">
    <property type="match status" value="1"/>
</dbReference>
<dbReference type="GO" id="GO:0016787">
    <property type="term" value="F:hydrolase activity"/>
    <property type="evidence" value="ECO:0007669"/>
    <property type="project" value="UniProtKB-KW"/>
</dbReference>
<dbReference type="PANTHER" id="PTHR22930:SF269">
    <property type="entry name" value="NUCLEASE HARBI1-LIKE PROTEIN"/>
    <property type="match status" value="1"/>
</dbReference>
<dbReference type="Pfam" id="PF13359">
    <property type="entry name" value="DDE_Tnp_4"/>
    <property type="match status" value="1"/>
</dbReference>
<proteinExistence type="inferred from homology"/>
<dbReference type="GO" id="GO:0005634">
    <property type="term" value="C:nucleus"/>
    <property type="evidence" value="ECO:0007669"/>
    <property type="project" value="UniProtKB-SubCell"/>
</dbReference>
<dbReference type="OrthoDB" id="6627079at2759"/>
<accession>A0A0J7KWH0</accession>
<evidence type="ECO:0000256" key="5">
    <source>
        <dbReference type="ARBA" id="ARBA00022723"/>
    </source>
</evidence>
<keyword evidence="10" id="KW-1185">Reference proteome</keyword>
<evidence type="ECO:0000256" key="3">
    <source>
        <dbReference type="ARBA" id="ARBA00006958"/>
    </source>
</evidence>
<comment type="caution">
    <text evidence="9">The sequence shown here is derived from an EMBL/GenBank/DDBJ whole genome shotgun (WGS) entry which is preliminary data.</text>
</comment>
<evidence type="ECO:0000259" key="8">
    <source>
        <dbReference type="Pfam" id="PF13359"/>
    </source>
</evidence>
<keyword evidence="5" id="KW-0479">Metal-binding</keyword>
<reference evidence="9 10" key="1">
    <citation type="submission" date="2015-04" db="EMBL/GenBank/DDBJ databases">
        <title>Lasius niger genome sequencing.</title>
        <authorList>
            <person name="Konorov E.A."/>
            <person name="Nikitin M.A."/>
            <person name="Kirill M.V."/>
            <person name="Chang P."/>
        </authorList>
    </citation>
    <scope>NUCLEOTIDE SEQUENCE [LARGE SCALE GENOMIC DNA]</scope>
    <source>
        <tissue evidence="9">Whole</tissue>
    </source>
</reference>
<dbReference type="PaxDb" id="67767-A0A0J7KWH0"/>
<sequence>MPNQGFIVVEFSDGIQVIPKMWLQNEDLCKYPSHYKTDYRIRKAIEKEETPTSDWSSFKIERIFGEYPSLQKADEKARKAIYTSDLDTDKEASFYRKIRAKKIVSSSESEDESCTDVNLLSPPSPPKHVDNYNISYARNEKAHNSTVYAREEENEEDIPSRHGDKIKEIDRSYKEKQQGEKIDDNLNHQSSQDAIVDYLKRLTREITIIKYDMRQALSLLDILVKKTNTETEANKNTEISFEDVETRFPLETKEQLMEVEEILKHRDSQHNAAIAPPNSGSTHFNYKGYHSIILLAISDAKYRFSMVDIGGEGRQSDGGIFRNSDIGRHFEEDHFMLPNAKPIENNGPALPYVLLADEAFPLTTYMMRPYPRSGNLDLRKKVFNYRLSRARRVVESSFGILAARWRIYRKPIIASIANAKKIVKATVALHNFIITNEERLFFKSTYLHITPCEKHNIISEGLGLLPNSRGRSINSGIELRNAYSNFFMSTGALPFQWEKAMNNDF</sequence>
<name>A0A0J7KWH0_LASNI</name>
<dbReference type="EMBL" id="LBMM01002392">
    <property type="protein sequence ID" value="KMQ94882.1"/>
    <property type="molecule type" value="Genomic_DNA"/>
</dbReference>
<evidence type="ECO:0000256" key="2">
    <source>
        <dbReference type="ARBA" id="ARBA00004123"/>
    </source>
</evidence>
<comment type="similarity">
    <text evidence="3">Belongs to the HARBI1 family.</text>
</comment>
<dbReference type="Proteomes" id="UP000036403">
    <property type="component" value="Unassembled WGS sequence"/>
</dbReference>
<feature type="domain" description="DDE Tnp4" evidence="8">
    <location>
        <begin position="274"/>
        <end position="431"/>
    </location>
</feature>
<comment type="subcellular location">
    <subcellularLocation>
        <location evidence="2">Nucleus</location>
    </subcellularLocation>
</comment>
<comment type="cofactor">
    <cofactor evidence="1">
        <name>a divalent metal cation</name>
        <dbReference type="ChEBI" id="CHEBI:60240"/>
    </cofactor>
</comment>